<comment type="caution">
    <text evidence="1">The sequence shown here is derived from an EMBL/GenBank/DDBJ whole genome shotgun (WGS) entry which is preliminary data.</text>
</comment>
<dbReference type="EMBL" id="JAMTCS010000005">
    <property type="protein sequence ID" value="MCP2264597.1"/>
    <property type="molecule type" value="Genomic_DNA"/>
</dbReference>
<reference evidence="1" key="1">
    <citation type="submission" date="2022-06" db="EMBL/GenBank/DDBJ databases">
        <title>Genomic Encyclopedia of Archaeal and Bacterial Type Strains, Phase II (KMG-II): from individual species to whole genera.</title>
        <authorList>
            <person name="Goeker M."/>
        </authorList>
    </citation>
    <scope>NUCLEOTIDE SEQUENCE</scope>
    <source>
        <strain evidence="1">DSM 26652</strain>
    </source>
</reference>
<dbReference type="Proteomes" id="UP001139493">
    <property type="component" value="Unassembled WGS sequence"/>
</dbReference>
<evidence type="ECO:0000313" key="2">
    <source>
        <dbReference type="Proteomes" id="UP001139493"/>
    </source>
</evidence>
<keyword evidence="2" id="KW-1185">Reference proteome</keyword>
<evidence type="ECO:0000313" key="1">
    <source>
        <dbReference type="EMBL" id="MCP2264597.1"/>
    </source>
</evidence>
<name>A0A9X2G3E6_9MICO</name>
<dbReference type="RefSeq" id="WP_253835163.1">
    <property type="nucleotide sequence ID" value="NZ_JAMTCS010000005.1"/>
</dbReference>
<proteinExistence type="predicted"/>
<accession>A0A9X2G3E6</accession>
<dbReference type="AlphaFoldDB" id="A0A9X2G3E6"/>
<organism evidence="1 2">
    <name type="scientific">Promicromonospora thailandica</name>
    <dbReference type="NCBI Taxonomy" id="765201"/>
    <lineage>
        <taxon>Bacteria</taxon>
        <taxon>Bacillati</taxon>
        <taxon>Actinomycetota</taxon>
        <taxon>Actinomycetes</taxon>
        <taxon>Micrococcales</taxon>
        <taxon>Promicromonosporaceae</taxon>
        <taxon>Promicromonospora</taxon>
    </lineage>
</organism>
<protein>
    <submittedName>
        <fullName evidence="1">Uncharacterized protein</fullName>
    </submittedName>
</protein>
<sequence>MPPCLDVYVWVRTTDRPSVLATFIDHYVDSENPGDPRLDSLVRALVDERPTTDDLEALADLHRDPDASPAFSVYLRARTHYGAVVTLTEEGDLVLGLSLDDPLDDPDVAVRGAELIVELRNEFQAVAGLAGVELPPPQSASEWRDEVQVMLRDGEPP</sequence>
<gene>
    <name evidence="1" type="ORF">APR03_001935</name>
</gene>